<keyword evidence="4 5" id="KW-0408">Iron</keyword>
<organism evidence="9">
    <name type="scientific">Schizophyllum commune (strain H4-8 / FGSC 9210)</name>
    <name type="common">Split gill fungus</name>
    <dbReference type="NCBI Taxonomy" id="578458"/>
    <lineage>
        <taxon>Eukaryota</taxon>
        <taxon>Fungi</taxon>
        <taxon>Dikarya</taxon>
        <taxon>Basidiomycota</taxon>
        <taxon>Agaricomycotina</taxon>
        <taxon>Agaricomycetes</taxon>
        <taxon>Agaricomycetidae</taxon>
        <taxon>Agaricales</taxon>
        <taxon>Schizophyllaceae</taxon>
        <taxon>Schizophyllum</taxon>
    </lineage>
</organism>
<dbReference type="InterPro" id="IPR037151">
    <property type="entry name" value="AlkB-like_sf"/>
</dbReference>
<keyword evidence="1 5" id="KW-0479">Metal-binding</keyword>
<feature type="binding site" evidence="5">
    <location>
        <position position="316"/>
    </location>
    <ligand>
        <name>Fe cation</name>
        <dbReference type="ChEBI" id="CHEBI:24875"/>
        <note>catalytic</note>
    </ligand>
</feature>
<dbReference type="GO" id="GO:0005737">
    <property type="term" value="C:cytoplasm"/>
    <property type="evidence" value="ECO:0007669"/>
    <property type="project" value="TreeGrafter"/>
</dbReference>
<dbReference type="GO" id="GO:0046872">
    <property type="term" value="F:metal ion binding"/>
    <property type="evidence" value="ECO:0007669"/>
    <property type="project" value="UniProtKB-KW"/>
</dbReference>
<keyword evidence="2" id="KW-0223">Dioxygenase</keyword>
<dbReference type="KEGG" id="scm:SCHCO_02695021"/>
<dbReference type="HOGENOM" id="CLU_029471_1_0_1"/>
<dbReference type="OMA" id="WSTKSYD"/>
<comment type="cofactor">
    <cofactor evidence="5">
        <name>Fe(2+)</name>
        <dbReference type="ChEBI" id="CHEBI:29033"/>
    </cofactor>
    <text evidence="5">Binds 1 Fe(2+) ion per subunit.</text>
</comment>
<dbReference type="STRING" id="578458.D8PX14"/>
<dbReference type="GO" id="GO:0005634">
    <property type="term" value="C:nucleus"/>
    <property type="evidence" value="ECO:0007669"/>
    <property type="project" value="TreeGrafter"/>
</dbReference>
<dbReference type="OrthoDB" id="6614653at2759"/>
<evidence type="ECO:0000256" key="2">
    <source>
        <dbReference type="ARBA" id="ARBA00022964"/>
    </source>
</evidence>
<evidence type="ECO:0000256" key="4">
    <source>
        <dbReference type="ARBA" id="ARBA00023004"/>
    </source>
</evidence>
<gene>
    <name evidence="8" type="ORF">SCHCODRAFT_14388</name>
</gene>
<evidence type="ECO:0000259" key="7">
    <source>
        <dbReference type="PROSITE" id="PS51471"/>
    </source>
</evidence>
<dbReference type="PROSITE" id="PS51471">
    <property type="entry name" value="FE2OG_OXY"/>
    <property type="match status" value="1"/>
</dbReference>
<sequence length="424" mass="47891">MAALLDPTSHEYKKARKQHFKSLRNRHHDDSAWTPFRAAEKHYKARFPPPDLSNVLDLALLDPAREAEITTGGWRGSRNVEGLEYQRLEHASSRAFVLPRIPGLILLPSFVCHEKQKELIRWAIAEHAKPPTETNLDIHYVIPEEGVWKAWLDSKEDPARDSTAIPKATLPDAAHATIPQPPPGPRQLINNEPASPANFTSIVHTEKIPQPPSPTVKPVSTSSLLRKLRWANLGWFYHWGTKQYDFVKGPDAIDERVRALCREAVHSVDWGEVFDGREGDWGEEKDEWKTWRETYEPDAGIVNFYQTQDTLMGHVDRSEVCATSPLVSISLGNAAVFLIGSTTRDAAPTPILLRSGDVVIMSGPACRRAYHGVPRILEDTLPPHLRRNGDPEWEPFEEYMQTTRVNVNVRQVFPKGFDPSVVKS</sequence>
<evidence type="ECO:0000256" key="3">
    <source>
        <dbReference type="ARBA" id="ARBA00023002"/>
    </source>
</evidence>
<dbReference type="AlphaFoldDB" id="D8PX14"/>
<evidence type="ECO:0000256" key="1">
    <source>
        <dbReference type="ARBA" id="ARBA00022723"/>
    </source>
</evidence>
<dbReference type="Proteomes" id="UP000007431">
    <property type="component" value="Unassembled WGS sequence"/>
</dbReference>
<dbReference type="RefSeq" id="XP_003035215.1">
    <property type="nucleotide sequence ID" value="XM_003035169.1"/>
</dbReference>
<feature type="binding site" evidence="5">
    <location>
        <position position="314"/>
    </location>
    <ligand>
        <name>Fe cation</name>
        <dbReference type="ChEBI" id="CHEBI:24875"/>
        <note>catalytic</note>
    </ligand>
</feature>
<evidence type="ECO:0000313" key="8">
    <source>
        <dbReference type="EMBL" id="EFJ00313.1"/>
    </source>
</evidence>
<dbReference type="GO" id="GO:0051213">
    <property type="term" value="F:dioxygenase activity"/>
    <property type="evidence" value="ECO:0007669"/>
    <property type="project" value="UniProtKB-KW"/>
</dbReference>
<accession>D8PX14</accession>
<evidence type="ECO:0000256" key="6">
    <source>
        <dbReference type="SAM" id="MobiDB-lite"/>
    </source>
</evidence>
<dbReference type="PANTHER" id="PTHR16557">
    <property type="entry name" value="ALKYLATED DNA REPAIR PROTEIN ALKB-RELATED"/>
    <property type="match status" value="1"/>
</dbReference>
<dbReference type="Pfam" id="PF13532">
    <property type="entry name" value="2OG-FeII_Oxy_2"/>
    <property type="match status" value="1"/>
</dbReference>
<dbReference type="GeneID" id="9595891"/>
<dbReference type="EMBL" id="GL377303">
    <property type="protein sequence ID" value="EFJ00313.1"/>
    <property type="molecule type" value="Genomic_DNA"/>
</dbReference>
<reference evidence="8 9" key="1">
    <citation type="journal article" date="2010" name="Nat. Biotechnol.">
        <title>Genome sequence of the model mushroom Schizophyllum commune.</title>
        <authorList>
            <person name="Ohm R.A."/>
            <person name="de Jong J.F."/>
            <person name="Lugones L.G."/>
            <person name="Aerts A."/>
            <person name="Kothe E."/>
            <person name="Stajich J.E."/>
            <person name="de Vries R.P."/>
            <person name="Record E."/>
            <person name="Levasseur A."/>
            <person name="Baker S.E."/>
            <person name="Bartholomew K.A."/>
            <person name="Coutinho P.M."/>
            <person name="Erdmann S."/>
            <person name="Fowler T.J."/>
            <person name="Gathman A.C."/>
            <person name="Lombard V."/>
            <person name="Henrissat B."/>
            <person name="Knabe N."/>
            <person name="Kuees U."/>
            <person name="Lilly W.W."/>
            <person name="Lindquist E."/>
            <person name="Lucas S."/>
            <person name="Magnuson J.K."/>
            <person name="Piumi F."/>
            <person name="Raudaskoski M."/>
            <person name="Salamov A."/>
            <person name="Schmutz J."/>
            <person name="Schwarze F.W.M.R."/>
            <person name="vanKuyk P.A."/>
            <person name="Horton J.S."/>
            <person name="Grigoriev I.V."/>
            <person name="Woesten H.A.B."/>
        </authorList>
    </citation>
    <scope>NUCLEOTIDE SEQUENCE [LARGE SCALE GENOMIC DNA]</scope>
    <source>
        <strain evidence="9">H4-8 / FGSC 9210</strain>
    </source>
</reference>
<dbReference type="VEuPathDB" id="FungiDB:SCHCODRAFT_02695021"/>
<keyword evidence="9" id="KW-1185">Reference proteome</keyword>
<proteinExistence type="predicted"/>
<dbReference type="eggNOG" id="KOG2731">
    <property type="taxonomic scope" value="Eukaryota"/>
</dbReference>
<dbReference type="InterPro" id="IPR027450">
    <property type="entry name" value="AlkB-like"/>
</dbReference>
<evidence type="ECO:0000256" key="5">
    <source>
        <dbReference type="PIRSR" id="PIRSR604574-2"/>
    </source>
</evidence>
<feature type="domain" description="Fe2OG dioxygenase" evidence="7">
    <location>
        <begin position="296"/>
        <end position="413"/>
    </location>
</feature>
<protein>
    <recommendedName>
        <fullName evidence="7">Fe2OG dioxygenase domain-containing protein</fullName>
    </recommendedName>
</protein>
<evidence type="ECO:0000313" key="9">
    <source>
        <dbReference type="Proteomes" id="UP000007431"/>
    </source>
</evidence>
<dbReference type="Gene3D" id="2.60.120.590">
    <property type="entry name" value="Alpha-ketoglutarate-dependent dioxygenase AlkB-like"/>
    <property type="match status" value="1"/>
</dbReference>
<dbReference type="PANTHER" id="PTHR16557:SF2">
    <property type="entry name" value="NUCLEIC ACID DIOXYGENASE ALKBH1"/>
    <property type="match status" value="1"/>
</dbReference>
<feature type="region of interest" description="Disordered" evidence="6">
    <location>
        <begin position="1"/>
        <end position="21"/>
    </location>
</feature>
<dbReference type="InterPro" id="IPR004574">
    <property type="entry name" value="Alkb"/>
</dbReference>
<dbReference type="InParanoid" id="D8PX14"/>
<keyword evidence="3" id="KW-0560">Oxidoreductase</keyword>
<name>D8PX14_SCHCM</name>
<dbReference type="FunCoup" id="D8PX14">
    <property type="interactions" value="442"/>
</dbReference>
<feature type="binding site" evidence="5">
    <location>
        <position position="371"/>
    </location>
    <ligand>
        <name>Fe cation</name>
        <dbReference type="ChEBI" id="CHEBI:24875"/>
        <note>catalytic</note>
    </ligand>
</feature>
<dbReference type="SUPFAM" id="SSF51197">
    <property type="entry name" value="Clavaminate synthase-like"/>
    <property type="match status" value="1"/>
</dbReference>
<dbReference type="InterPro" id="IPR005123">
    <property type="entry name" value="Oxoglu/Fe-dep_dioxygenase_dom"/>
</dbReference>